<proteinExistence type="predicted"/>
<dbReference type="EMBL" id="JXTB01000211">
    <property type="protein sequence ID" value="PON53068.1"/>
    <property type="molecule type" value="Genomic_DNA"/>
</dbReference>
<dbReference type="AlphaFoldDB" id="A0A2P5BWC0"/>
<organism evidence="1 2">
    <name type="scientific">Parasponia andersonii</name>
    <name type="common">Sponia andersonii</name>
    <dbReference type="NCBI Taxonomy" id="3476"/>
    <lineage>
        <taxon>Eukaryota</taxon>
        <taxon>Viridiplantae</taxon>
        <taxon>Streptophyta</taxon>
        <taxon>Embryophyta</taxon>
        <taxon>Tracheophyta</taxon>
        <taxon>Spermatophyta</taxon>
        <taxon>Magnoliopsida</taxon>
        <taxon>eudicotyledons</taxon>
        <taxon>Gunneridae</taxon>
        <taxon>Pentapetalae</taxon>
        <taxon>rosids</taxon>
        <taxon>fabids</taxon>
        <taxon>Rosales</taxon>
        <taxon>Cannabaceae</taxon>
        <taxon>Parasponia</taxon>
    </lineage>
</organism>
<evidence type="ECO:0000313" key="2">
    <source>
        <dbReference type="Proteomes" id="UP000237105"/>
    </source>
</evidence>
<sequence length="308" mass="36078">MSHVTHQNCSAFIRNAPEPCVVPLPWVRTPTTNKYLGAKIKRFLLELVIIYITRLRINFIWETLKEYGSSRDFLPTWSVITMTQVPSRRRMQSHNPIIGVQEPSVHRKICRGTGIRLNIYTPFLSIKIKSSQSTLATEQFNLINMLVARIQSCPRHSLGVLVRQMATKSFHNSFTHKILRSYQLNSSKLSMPLLLHNFMNLRIRDLKRLVPPRRHRFPPPLDARLNDTAFRNVCREKRRPISTPLRAHRVPQNAKFLVFPLIHPILNPNLLILLIKQLKRNRGRARRRSHHRRTAKHVLIGNWGRHRS</sequence>
<dbReference type="OrthoDB" id="10293504at2759"/>
<reference evidence="2" key="1">
    <citation type="submission" date="2016-06" db="EMBL/GenBank/DDBJ databases">
        <title>Parallel loss of symbiosis genes in relatives of nitrogen-fixing non-legume Parasponia.</title>
        <authorList>
            <person name="Van Velzen R."/>
            <person name="Holmer R."/>
            <person name="Bu F."/>
            <person name="Rutten L."/>
            <person name="Van Zeijl A."/>
            <person name="Liu W."/>
            <person name="Santuari L."/>
            <person name="Cao Q."/>
            <person name="Sharma T."/>
            <person name="Shen D."/>
            <person name="Roswanjaya Y."/>
            <person name="Wardhani T."/>
            <person name="Kalhor M.S."/>
            <person name="Jansen J."/>
            <person name="Van den Hoogen J."/>
            <person name="Gungor B."/>
            <person name="Hartog M."/>
            <person name="Hontelez J."/>
            <person name="Verver J."/>
            <person name="Yang W.-C."/>
            <person name="Schijlen E."/>
            <person name="Repin R."/>
            <person name="Schilthuizen M."/>
            <person name="Schranz E."/>
            <person name="Heidstra R."/>
            <person name="Miyata K."/>
            <person name="Fedorova E."/>
            <person name="Kohlen W."/>
            <person name="Bisseling T."/>
            <person name="Smit S."/>
            <person name="Geurts R."/>
        </authorList>
    </citation>
    <scope>NUCLEOTIDE SEQUENCE [LARGE SCALE GENOMIC DNA]</scope>
    <source>
        <strain evidence="2">cv. WU1-14</strain>
    </source>
</reference>
<dbReference type="Proteomes" id="UP000237105">
    <property type="component" value="Unassembled WGS sequence"/>
</dbReference>
<name>A0A2P5BWC0_PARAD</name>
<evidence type="ECO:0000313" key="1">
    <source>
        <dbReference type="EMBL" id="PON53068.1"/>
    </source>
</evidence>
<protein>
    <submittedName>
        <fullName evidence="1">Uncharacterized protein</fullName>
    </submittedName>
</protein>
<comment type="caution">
    <text evidence="1">The sequence shown here is derived from an EMBL/GenBank/DDBJ whole genome shotgun (WGS) entry which is preliminary data.</text>
</comment>
<keyword evidence="2" id="KW-1185">Reference proteome</keyword>
<accession>A0A2P5BWC0</accession>
<gene>
    <name evidence="1" type="ORF">PanWU01x14_204480</name>
</gene>